<keyword evidence="15" id="KW-1185">Reference proteome</keyword>
<dbReference type="PROSITE" id="PS51379">
    <property type="entry name" value="4FE4S_FER_2"/>
    <property type="match status" value="2"/>
</dbReference>
<comment type="catalytic activity">
    <reaction evidence="9">
        <text>5,6-dihydrouracil + NAD(+) = uracil + NADH + H(+)</text>
        <dbReference type="Rhea" id="RHEA:20189"/>
        <dbReference type="ChEBI" id="CHEBI:15378"/>
        <dbReference type="ChEBI" id="CHEBI:15901"/>
        <dbReference type="ChEBI" id="CHEBI:17568"/>
        <dbReference type="ChEBI" id="CHEBI:57540"/>
        <dbReference type="ChEBI" id="CHEBI:57945"/>
        <dbReference type="EC" id="1.3.1.1"/>
    </reaction>
</comment>
<comment type="function">
    <text evidence="10">Involved in pyrimidine base degradation. Catalyzes physiologically the reduction of uracil to 5,6-dihydrouracil (DHU) by using NADH as a specific cosubstrate. It also catalyzes the reverse reaction and the reduction of thymine to 5,6-dihydrothymine (DHT).</text>
</comment>
<feature type="domain" description="4Fe-4S ferredoxin-type" evidence="13">
    <location>
        <begin position="337"/>
        <end position="369"/>
    </location>
</feature>
<dbReference type="EMBL" id="FOXA01000011">
    <property type="protein sequence ID" value="SFP72330.1"/>
    <property type="molecule type" value="Genomic_DNA"/>
</dbReference>
<reference evidence="14 15" key="1">
    <citation type="submission" date="2016-10" db="EMBL/GenBank/DDBJ databases">
        <authorList>
            <person name="de Groot N.N."/>
        </authorList>
    </citation>
    <scope>NUCLEOTIDE SEQUENCE [LARGE SCALE GENOMIC DNA]</scope>
    <source>
        <strain evidence="14 15">DSM 19547</strain>
    </source>
</reference>
<evidence type="ECO:0000256" key="1">
    <source>
        <dbReference type="ARBA" id="ARBA00010804"/>
    </source>
</evidence>
<dbReference type="InterPro" id="IPR017900">
    <property type="entry name" value="4Fe4S_Fe_S_CS"/>
</dbReference>
<dbReference type="EC" id="1.3.1.1" evidence="12"/>
<dbReference type="InterPro" id="IPR017896">
    <property type="entry name" value="4Fe4S_Fe-S-bd"/>
</dbReference>
<dbReference type="Pfam" id="PF01180">
    <property type="entry name" value="DHO_dh"/>
    <property type="match status" value="1"/>
</dbReference>
<keyword evidence="4" id="KW-0408">Iron</keyword>
<dbReference type="InterPro" id="IPR013785">
    <property type="entry name" value="Aldolase_TIM"/>
</dbReference>
<comment type="catalytic activity">
    <reaction evidence="8">
        <text>5,6-dihydrothymine + NAD(+) = thymine + NADH + H(+)</text>
        <dbReference type="Rhea" id="RHEA:28791"/>
        <dbReference type="ChEBI" id="CHEBI:15378"/>
        <dbReference type="ChEBI" id="CHEBI:17821"/>
        <dbReference type="ChEBI" id="CHEBI:27468"/>
        <dbReference type="ChEBI" id="CHEBI:57540"/>
        <dbReference type="ChEBI" id="CHEBI:57945"/>
        <dbReference type="EC" id="1.3.1.1"/>
    </reaction>
</comment>
<keyword evidence="3" id="KW-0560">Oxidoreductase</keyword>
<evidence type="ECO:0000256" key="12">
    <source>
        <dbReference type="ARBA" id="ARBA00049728"/>
    </source>
</evidence>
<evidence type="ECO:0000256" key="3">
    <source>
        <dbReference type="ARBA" id="ARBA00023002"/>
    </source>
</evidence>
<dbReference type="InterPro" id="IPR005720">
    <property type="entry name" value="Dihydroorotate_DH_cat"/>
</dbReference>
<dbReference type="Pfam" id="PF14697">
    <property type="entry name" value="Fer4_21"/>
    <property type="match status" value="1"/>
</dbReference>
<evidence type="ECO:0000256" key="4">
    <source>
        <dbReference type="ARBA" id="ARBA00023004"/>
    </source>
</evidence>
<dbReference type="SUPFAM" id="SSF54862">
    <property type="entry name" value="4Fe-4S ferredoxins"/>
    <property type="match status" value="1"/>
</dbReference>
<dbReference type="FunFam" id="3.20.20.70:FF:000027">
    <property type="entry name" value="Dihydropyrimidine dehydrogenase [NADP(+)]"/>
    <property type="match status" value="1"/>
</dbReference>
<evidence type="ECO:0000256" key="8">
    <source>
        <dbReference type="ARBA" id="ARBA00047685"/>
    </source>
</evidence>
<evidence type="ECO:0000259" key="13">
    <source>
        <dbReference type="PROSITE" id="PS51379"/>
    </source>
</evidence>
<comment type="similarity">
    <text evidence="1">Belongs to the dihydropyrimidine dehydrogenase family.</text>
</comment>
<dbReference type="GO" id="GO:0005737">
    <property type="term" value="C:cytoplasm"/>
    <property type="evidence" value="ECO:0007669"/>
    <property type="project" value="InterPro"/>
</dbReference>
<gene>
    <name evidence="14" type="ORF">SAMN04488047_111112</name>
</gene>
<evidence type="ECO:0000256" key="11">
    <source>
        <dbReference type="ARBA" id="ARBA00049714"/>
    </source>
</evidence>
<dbReference type="PANTHER" id="PTHR43073">
    <property type="entry name" value="DIHYDROPYRIMIDINE DEHYDROGENASE [NADP(+)]"/>
    <property type="match status" value="1"/>
</dbReference>
<dbReference type="CDD" id="cd02940">
    <property type="entry name" value="DHPD_FMN"/>
    <property type="match status" value="1"/>
</dbReference>
<evidence type="ECO:0000256" key="2">
    <source>
        <dbReference type="ARBA" id="ARBA00022723"/>
    </source>
</evidence>
<dbReference type="PANTHER" id="PTHR43073:SF2">
    <property type="entry name" value="DIHYDROPYRIMIDINE DEHYDROGENASE [NADP(+)]"/>
    <property type="match status" value="1"/>
</dbReference>
<evidence type="ECO:0000256" key="7">
    <source>
        <dbReference type="ARBA" id="ARBA00032722"/>
    </source>
</evidence>
<dbReference type="Proteomes" id="UP000199356">
    <property type="component" value="Unassembled WGS sequence"/>
</dbReference>
<dbReference type="PROSITE" id="PS00198">
    <property type="entry name" value="4FE4S_FER_1"/>
    <property type="match status" value="1"/>
</dbReference>
<dbReference type="NCBIfam" id="NF006183">
    <property type="entry name" value="PRK08318.1"/>
    <property type="match status" value="1"/>
</dbReference>
<organism evidence="14 15">
    <name type="scientific">Tranquillimonas alkanivorans</name>
    <dbReference type="NCBI Taxonomy" id="441119"/>
    <lineage>
        <taxon>Bacteria</taxon>
        <taxon>Pseudomonadati</taxon>
        <taxon>Pseudomonadota</taxon>
        <taxon>Alphaproteobacteria</taxon>
        <taxon>Rhodobacterales</taxon>
        <taxon>Roseobacteraceae</taxon>
        <taxon>Tranquillimonas</taxon>
    </lineage>
</organism>
<keyword evidence="2" id="KW-0479">Metal-binding</keyword>
<dbReference type="GO" id="GO:0004159">
    <property type="term" value="F:dihydropyrimidine dehydrogenase (NAD+) activity"/>
    <property type="evidence" value="ECO:0007669"/>
    <property type="project" value="UniProtKB-EC"/>
</dbReference>
<evidence type="ECO:0000256" key="9">
    <source>
        <dbReference type="ARBA" id="ARBA00048792"/>
    </source>
</evidence>
<dbReference type="OrthoDB" id="9794954at2"/>
<evidence type="ECO:0000256" key="5">
    <source>
        <dbReference type="ARBA" id="ARBA00023014"/>
    </source>
</evidence>
<dbReference type="Gene3D" id="3.30.70.20">
    <property type="match status" value="1"/>
</dbReference>
<dbReference type="RefSeq" id="WP_093423123.1">
    <property type="nucleotide sequence ID" value="NZ_FOXA01000011.1"/>
</dbReference>
<accession>A0A1I5SNJ3</accession>
<evidence type="ECO:0000256" key="10">
    <source>
        <dbReference type="ARBA" id="ARBA00049578"/>
    </source>
</evidence>
<proteinExistence type="inferred from homology"/>
<evidence type="ECO:0000313" key="14">
    <source>
        <dbReference type="EMBL" id="SFP72330.1"/>
    </source>
</evidence>
<dbReference type="STRING" id="441119.SAMN04488047_111112"/>
<protein>
    <recommendedName>
        <fullName evidence="12">dihydrouracil dehydrogenase (NAD(+))</fullName>
        <ecNumber evidence="12">1.3.1.1</ecNumber>
    </recommendedName>
    <alternativeName>
        <fullName evidence="7">Dihydrothymine dehydrogenase</fullName>
    </alternativeName>
    <alternativeName>
        <fullName evidence="6">Dihydrouracil dehydrogenase</fullName>
    </alternativeName>
</protein>
<dbReference type="Gene3D" id="3.20.20.70">
    <property type="entry name" value="Aldolase class I"/>
    <property type="match status" value="1"/>
</dbReference>
<comment type="subunit">
    <text evidence="11">Heterotetramer of 2 PreA and 2 PreT subunits.</text>
</comment>
<evidence type="ECO:0000313" key="15">
    <source>
        <dbReference type="Proteomes" id="UP000199356"/>
    </source>
</evidence>
<evidence type="ECO:0000256" key="6">
    <source>
        <dbReference type="ARBA" id="ARBA00030119"/>
    </source>
</evidence>
<dbReference type="AlphaFoldDB" id="A0A1I5SNJ3"/>
<dbReference type="GO" id="GO:0051536">
    <property type="term" value="F:iron-sulfur cluster binding"/>
    <property type="evidence" value="ECO:0007669"/>
    <property type="project" value="UniProtKB-KW"/>
</dbReference>
<feature type="domain" description="4Fe-4S ferredoxin-type" evidence="13">
    <location>
        <begin position="370"/>
        <end position="400"/>
    </location>
</feature>
<dbReference type="GO" id="GO:0046872">
    <property type="term" value="F:metal ion binding"/>
    <property type="evidence" value="ECO:0007669"/>
    <property type="project" value="UniProtKB-KW"/>
</dbReference>
<sequence>MADLSTDFAGIKSPNPFWLASAPPTDKEYNVRRAFDAGWGGVVWKTLGLDPHVVNVNGPRYGAIWGADRRLLGLNNIELITDRPLETNLREIKQVKRDYPDRAMIVSLMVPCEEWAWKQILPLVEETGADGIELNFGCPHGMSERGMGSAVGQVPEYIEMVTRWCKQNTRMPVIVKLTPNITDIRKPARAARAGGADAVSLINTINSITSVNLDAMAPEPMIDGKGTHGGYCGPAVKPIALNMVAEIARDLETQGMPISGIGGVTTWRDAAEFLALGAGSVQVCTAAMTYGFKIVEEMASGLSEWMDQQGYRSIDEVSGRAVPNVTDWQYLNLNYVTKARIDQDLCIKCGRCYAACEDTSHQAIAMNPGRTFEVIDEECVACNLCVNVCPVEDCITMERLEAGAKDERTGRIVSPEYANWTAHPNNPAAKAAE</sequence>
<dbReference type="SUPFAM" id="SSF51395">
    <property type="entry name" value="FMN-linked oxidoreductases"/>
    <property type="match status" value="1"/>
</dbReference>
<keyword evidence="5" id="KW-0411">Iron-sulfur</keyword>
<name>A0A1I5SNJ3_9RHOB</name>